<reference evidence="3" key="1">
    <citation type="journal article" date="2012" name="Nat. Genet.">
        <title>Lifestyle transitions in plant pathogenic Colletotrichum fungi deciphered by genome and transcriptome analyses.</title>
        <authorList>
            <person name="O'Connell R.J."/>
            <person name="Thon M.R."/>
            <person name="Hacquard S."/>
            <person name="Amyotte S.G."/>
            <person name="Kleemann J."/>
            <person name="Torres M.F."/>
            <person name="Damm U."/>
            <person name="Buiate E.A."/>
            <person name="Epstein L."/>
            <person name="Alkan N."/>
            <person name="Altmueller J."/>
            <person name="Alvarado-Balderrama L."/>
            <person name="Bauser C.A."/>
            <person name="Becker C."/>
            <person name="Birren B.W."/>
            <person name="Chen Z."/>
            <person name="Choi J."/>
            <person name="Crouch J.A."/>
            <person name="Duvick J.P."/>
            <person name="Farman M.A."/>
            <person name="Gan P."/>
            <person name="Heiman D."/>
            <person name="Henrissat B."/>
            <person name="Howard R.J."/>
            <person name="Kabbage M."/>
            <person name="Koch C."/>
            <person name="Kracher B."/>
            <person name="Kubo Y."/>
            <person name="Law A.D."/>
            <person name="Lebrun M.-H."/>
            <person name="Lee Y.-H."/>
            <person name="Miyara I."/>
            <person name="Moore N."/>
            <person name="Neumann U."/>
            <person name="Nordstroem K."/>
            <person name="Panaccione D.G."/>
            <person name="Panstruga R."/>
            <person name="Place M."/>
            <person name="Proctor R.H."/>
            <person name="Prusky D."/>
            <person name="Rech G."/>
            <person name="Reinhardt R."/>
            <person name="Rollins J.A."/>
            <person name="Rounsley S."/>
            <person name="Schardl C.L."/>
            <person name="Schwartz D.C."/>
            <person name="Shenoy N."/>
            <person name="Shirasu K."/>
            <person name="Sikhakolli U.R."/>
            <person name="Stueber K."/>
            <person name="Sukno S.A."/>
            <person name="Sweigard J.A."/>
            <person name="Takano Y."/>
            <person name="Takahara H."/>
            <person name="Trail F."/>
            <person name="van der Does H.C."/>
            <person name="Voll L.M."/>
            <person name="Will I."/>
            <person name="Young S."/>
            <person name="Zeng Q."/>
            <person name="Zhang J."/>
            <person name="Zhou S."/>
            <person name="Dickman M.B."/>
            <person name="Schulze-Lefert P."/>
            <person name="Ver Loren van Themaat E."/>
            <person name="Ma L.-J."/>
            <person name="Vaillancourt L.J."/>
        </authorList>
    </citation>
    <scope>NUCLEOTIDE SEQUENCE [LARGE SCALE GENOMIC DNA]</scope>
    <source>
        <strain evidence="3">M1.001 / M2 / FGSC 10212</strain>
    </source>
</reference>
<evidence type="ECO:0000313" key="3">
    <source>
        <dbReference type="Proteomes" id="UP000008782"/>
    </source>
</evidence>
<dbReference type="Proteomes" id="UP000008782">
    <property type="component" value="Unassembled WGS sequence"/>
</dbReference>
<proteinExistence type="predicted"/>
<dbReference type="GeneID" id="24408770"/>
<dbReference type="RefSeq" id="XP_008092281.1">
    <property type="nucleotide sequence ID" value="XM_008094090.1"/>
</dbReference>
<dbReference type="OrthoDB" id="4850838at2759"/>
<feature type="region of interest" description="Disordered" evidence="1">
    <location>
        <begin position="104"/>
        <end position="144"/>
    </location>
</feature>
<evidence type="ECO:0000313" key="2">
    <source>
        <dbReference type="EMBL" id="EFQ28261.1"/>
    </source>
</evidence>
<sequence>MDLDNDVVAIEAVKIQESILSPGTQQLVPIASDVEVRARLAALASPWFRHLGPARRLREAVAAIPFAENVPAPGVVGGGSFSEFPQLMSADVVAELAEFSENSAPRCGARYNPPRMRPRICEGDLDEGKPRKWMRTQKKAAAGK</sequence>
<organism evidence="3">
    <name type="scientific">Colletotrichum graminicola (strain M1.001 / M2 / FGSC 10212)</name>
    <name type="common">Maize anthracnose fungus</name>
    <name type="synonym">Glomerella graminicola</name>
    <dbReference type="NCBI Taxonomy" id="645133"/>
    <lineage>
        <taxon>Eukaryota</taxon>
        <taxon>Fungi</taxon>
        <taxon>Dikarya</taxon>
        <taxon>Ascomycota</taxon>
        <taxon>Pezizomycotina</taxon>
        <taxon>Sordariomycetes</taxon>
        <taxon>Hypocreomycetidae</taxon>
        <taxon>Glomerellales</taxon>
        <taxon>Glomerellaceae</taxon>
        <taxon>Colletotrichum</taxon>
        <taxon>Colletotrichum graminicola species complex</taxon>
    </lineage>
</organism>
<name>E3QC26_COLGM</name>
<accession>E3QC26</accession>
<feature type="compositionally biased region" description="Basic and acidic residues" evidence="1">
    <location>
        <begin position="119"/>
        <end position="130"/>
    </location>
</feature>
<dbReference type="eggNOG" id="ENOG502T5MS">
    <property type="taxonomic scope" value="Eukaryota"/>
</dbReference>
<keyword evidence="3" id="KW-1185">Reference proteome</keyword>
<gene>
    <name evidence="2" type="ORF">GLRG_03405</name>
</gene>
<dbReference type="EMBL" id="GG697340">
    <property type="protein sequence ID" value="EFQ28261.1"/>
    <property type="molecule type" value="Genomic_DNA"/>
</dbReference>
<evidence type="ECO:0000256" key="1">
    <source>
        <dbReference type="SAM" id="MobiDB-lite"/>
    </source>
</evidence>
<dbReference type="HOGENOM" id="CLU_1796324_0_0_1"/>
<protein>
    <submittedName>
        <fullName evidence="2">Uncharacterized protein</fullName>
    </submittedName>
</protein>
<dbReference type="VEuPathDB" id="FungiDB:GLRG_03405"/>
<dbReference type="AlphaFoldDB" id="E3QC26"/>